<evidence type="ECO:0000313" key="1">
    <source>
        <dbReference type="EMBL" id="XBT95110.1"/>
    </source>
</evidence>
<dbReference type="RefSeq" id="WP_349959245.1">
    <property type="nucleotide sequence ID" value="NZ_CP157961.1"/>
</dbReference>
<protein>
    <recommendedName>
        <fullName evidence="2">Antibiotic biosynthesis monooxygenase</fullName>
    </recommendedName>
</protein>
<keyword evidence="1" id="KW-0614">Plasmid</keyword>
<proteinExistence type="predicted"/>
<evidence type="ECO:0008006" key="2">
    <source>
        <dbReference type="Google" id="ProtNLM"/>
    </source>
</evidence>
<dbReference type="AlphaFoldDB" id="A0AAU7RYA5"/>
<gene>
    <name evidence="1" type="ORF">ABM479_24465</name>
</gene>
<dbReference type="EMBL" id="CP157961">
    <property type="protein sequence ID" value="XBT95110.1"/>
    <property type="molecule type" value="Genomic_DNA"/>
</dbReference>
<accession>A0AAU7RYA5</accession>
<name>A0AAU7RYA5_9HYPH</name>
<geneLocation type="plasmid" evidence="1">
    <name>unnamed1</name>
</geneLocation>
<sequence length="69" mass="7702">MPVGKVLQQQSDEQGNMVAYYMMWNRDSAHPESLKRYTEQAAASVEFYGGRFASLCGKLESADGADLEH</sequence>
<reference evidence="1" key="1">
    <citation type="submission" date="2024-06" db="EMBL/GenBank/DDBJ databases">
        <authorList>
            <person name="Li T."/>
            <person name="Gao R."/>
        </authorList>
    </citation>
    <scope>NUCLEOTIDE SEQUENCE</scope>
    <source>
        <strain evidence="1">ZPR3</strain>
        <plasmid evidence="1">unnamed1</plasmid>
    </source>
</reference>
<organism evidence="1">
    <name type="scientific">Rhizobium sp. ZPR3</name>
    <dbReference type="NCBI Taxonomy" id="3158967"/>
    <lineage>
        <taxon>Bacteria</taxon>
        <taxon>Pseudomonadati</taxon>
        <taxon>Pseudomonadota</taxon>
        <taxon>Alphaproteobacteria</taxon>
        <taxon>Hyphomicrobiales</taxon>
        <taxon>Rhizobiaceae</taxon>
        <taxon>Rhizobium/Agrobacterium group</taxon>
        <taxon>Rhizobium</taxon>
    </lineage>
</organism>